<evidence type="ECO:0000313" key="3">
    <source>
        <dbReference type="Proteomes" id="UP001620295"/>
    </source>
</evidence>
<dbReference type="RefSeq" id="WP_358643259.1">
    <property type="nucleotide sequence ID" value="NZ_JBFAEV010000025.1"/>
</dbReference>
<organism evidence="2 3">
    <name type="scientific">Streptomyces milbemycinicus</name>
    <dbReference type="NCBI Taxonomy" id="476552"/>
    <lineage>
        <taxon>Bacteria</taxon>
        <taxon>Bacillati</taxon>
        <taxon>Actinomycetota</taxon>
        <taxon>Actinomycetes</taxon>
        <taxon>Kitasatosporales</taxon>
        <taxon>Streptomycetaceae</taxon>
        <taxon>Streptomyces</taxon>
    </lineage>
</organism>
<keyword evidence="1" id="KW-0812">Transmembrane</keyword>
<protein>
    <recommendedName>
        <fullName evidence="4">Integral membrane protein</fullName>
    </recommendedName>
</protein>
<dbReference type="EMBL" id="JBJDQH010000009">
    <property type="protein sequence ID" value="MFK4268657.1"/>
    <property type="molecule type" value="Genomic_DNA"/>
</dbReference>
<feature type="transmembrane region" description="Helical" evidence="1">
    <location>
        <begin position="55"/>
        <end position="75"/>
    </location>
</feature>
<gene>
    <name evidence="2" type="ORF">ACI2L5_27455</name>
</gene>
<comment type="caution">
    <text evidence="2">The sequence shown here is derived from an EMBL/GenBank/DDBJ whole genome shotgun (WGS) entry which is preliminary data.</text>
</comment>
<proteinExistence type="predicted"/>
<evidence type="ECO:0008006" key="4">
    <source>
        <dbReference type="Google" id="ProtNLM"/>
    </source>
</evidence>
<name>A0ABW8LRV6_9ACTN</name>
<evidence type="ECO:0000313" key="2">
    <source>
        <dbReference type="EMBL" id="MFK4268657.1"/>
    </source>
</evidence>
<sequence>MTKEAHKLKVGRLHTRSRTSRMVGWSLLVLGLLTLVVNWIEEFSDAVTLLPGGHSPFYLVGSILVVAIGAWRAGIFDAR</sequence>
<evidence type="ECO:0000256" key="1">
    <source>
        <dbReference type="SAM" id="Phobius"/>
    </source>
</evidence>
<keyword evidence="1" id="KW-0472">Membrane</keyword>
<reference evidence="2 3" key="1">
    <citation type="submission" date="2024-11" db="EMBL/GenBank/DDBJ databases">
        <title>The Natural Products Discovery Center: Release of the First 8490 Sequenced Strains for Exploring Actinobacteria Biosynthetic Diversity.</title>
        <authorList>
            <person name="Kalkreuter E."/>
            <person name="Kautsar S.A."/>
            <person name="Yang D."/>
            <person name="Bader C.D."/>
            <person name="Teijaro C.N."/>
            <person name="Fluegel L."/>
            <person name="Davis C.M."/>
            <person name="Simpson J.R."/>
            <person name="Lauterbach L."/>
            <person name="Steele A.D."/>
            <person name="Gui C."/>
            <person name="Meng S."/>
            <person name="Li G."/>
            <person name="Viehrig K."/>
            <person name="Ye F."/>
            <person name="Su P."/>
            <person name="Kiefer A.F."/>
            <person name="Nichols A."/>
            <person name="Cepeda A.J."/>
            <person name="Yan W."/>
            <person name="Fan B."/>
            <person name="Jiang Y."/>
            <person name="Adhikari A."/>
            <person name="Zheng C.-J."/>
            <person name="Schuster L."/>
            <person name="Cowan T.M."/>
            <person name="Smanski M.J."/>
            <person name="Chevrette M.G."/>
            <person name="De Carvalho L.P.S."/>
            <person name="Shen B."/>
        </authorList>
    </citation>
    <scope>NUCLEOTIDE SEQUENCE [LARGE SCALE GENOMIC DNA]</scope>
    <source>
        <strain evidence="2 3">NPDC020863</strain>
    </source>
</reference>
<feature type="transmembrane region" description="Helical" evidence="1">
    <location>
        <begin position="21"/>
        <end position="40"/>
    </location>
</feature>
<dbReference type="Proteomes" id="UP001620295">
    <property type="component" value="Unassembled WGS sequence"/>
</dbReference>
<keyword evidence="1" id="KW-1133">Transmembrane helix</keyword>
<accession>A0ABW8LRV6</accession>
<keyword evidence="3" id="KW-1185">Reference proteome</keyword>